<proteinExistence type="predicted"/>
<evidence type="ECO:0008006" key="4">
    <source>
        <dbReference type="Google" id="ProtNLM"/>
    </source>
</evidence>
<keyword evidence="1" id="KW-0812">Transmembrane</keyword>
<keyword evidence="1" id="KW-1133">Transmembrane helix</keyword>
<reference evidence="2 3" key="1">
    <citation type="submission" date="2024-01" db="EMBL/GenBank/DDBJ databases">
        <title>Seven novel Bacillus-like species.</title>
        <authorList>
            <person name="Liu G."/>
        </authorList>
    </citation>
    <scope>NUCLEOTIDE SEQUENCE [LARGE SCALE GENOMIC DNA]</scope>
    <source>
        <strain evidence="2 3">FJAT-51614</strain>
    </source>
</reference>
<feature type="transmembrane region" description="Helical" evidence="1">
    <location>
        <begin position="12"/>
        <end position="30"/>
    </location>
</feature>
<comment type="caution">
    <text evidence="2">The sequence shown here is derived from an EMBL/GenBank/DDBJ whole genome shotgun (WGS) entry which is preliminary data.</text>
</comment>
<name>A0ABU8F1D1_9BACI</name>
<feature type="transmembrane region" description="Helical" evidence="1">
    <location>
        <begin position="42"/>
        <end position="62"/>
    </location>
</feature>
<feature type="transmembrane region" description="Helical" evidence="1">
    <location>
        <begin position="96"/>
        <end position="115"/>
    </location>
</feature>
<keyword evidence="1" id="KW-0472">Membrane</keyword>
<keyword evidence="3" id="KW-1185">Reference proteome</keyword>
<organism evidence="2 3">
    <name type="scientific">Psychrobacillus mangrovi</name>
    <dbReference type="NCBI Taxonomy" id="3117745"/>
    <lineage>
        <taxon>Bacteria</taxon>
        <taxon>Bacillati</taxon>
        <taxon>Bacillota</taxon>
        <taxon>Bacilli</taxon>
        <taxon>Bacillales</taxon>
        <taxon>Bacillaceae</taxon>
        <taxon>Psychrobacillus</taxon>
    </lineage>
</organism>
<accession>A0ABU8F1D1</accession>
<evidence type="ECO:0000313" key="3">
    <source>
        <dbReference type="Proteomes" id="UP001364890"/>
    </source>
</evidence>
<dbReference type="EMBL" id="JBAWSY010000002">
    <property type="protein sequence ID" value="MEI4768818.1"/>
    <property type="molecule type" value="Genomic_DNA"/>
</dbReference>
<dbReference type="RefSeq" id="WP_336496371.1">
    <property type="nucleotide sequence ID" value="NZ_JBAWSY010000002.1"/>
</dbReference>
<dbReference type="Proteomes" id="UP001364890">
    <property type="component" value="Unassembled WGS sequence"/>
</dbReference>
<evidence type="ECO:0000313" key="2">
    <source>
        <dbReference type="EMBL" id="MEI4768818.1"/>
    </source>
</evidence>
<evidence type="ECO:0000256" key="1">
    <source>
        <dbReference type="SAM" id="Phobius"/>
    </source>
</evidence>
<protein>
    <recommendedName>
        <fullName evidence="4">DUF3899 domain-containing protein</fullName>
    </recommendedName>
</protein>
<sequence length="131" mass="15042">MAFKKELKKVKILLIIGIILAIAFVVSVMIEYQTIDIFDGGLYVIFTVALYPLGIVYGWRYILGYASYTEPYLPADRYYTVQERNIYHNGRLMGTVLRIGLALCLGWIVGVFIALKKLNQAKRYDTQNSNY</sequence>
<gene>
    <name evidence="2" type="ORF">WAX74_03980</name>
</gene>